<evidence type="ECO:0000256" key="1">
    <source>
        <dbReference type="SAM" id="Phobius"/>
    </source>
</evidence>
<feature type="transmembrane region" description="Helical" evidence="1">
    <location>
        <begin position="6"/>
        <end position="25"/>
    </location>
</feature>
<keyword evidence="1" id="KW-1133">Transmembrane helix</keyword>
<keyword evidence="1" id="KW-0472">Membrane</keyword>
<gene>
    <name evidence="2" type="ORF">SAMN05421751_101328</name>
</gene>
<evidence type="ECO:0000313" key="2">
    <source>
        <dbReference type="EMBL" id="SEF45291.1"/>
    </source>
</evidence>
<name>A0A1H5S691_9RHOB</name>
<feature type="transmembrane region" description="Helical" evidence="1">
    <location>
        <begin position="103"/>
        <end position="123"/>
    </location>
</feature>
<evidence type="ECO:0000313" key="3">
    <source>
        <dbReference type="Proteomes" id="UP000236742"/>
    </source>
</evidence>
<dbReference type="Proteomes" id="UP000236742">
    <property type="component" value="Unassembled WGS sequence"/>
</dbReference>
<dbReference type="EMBL" id="FNVD01000001">
    <property type="protein sequence ID" value="SEF45291.1"/>
    <property type="molecule type" value="Genomic_DNA"/>
</dbReference>
<proteinExistence type="predicted"/>
<protein>
    <submittedName>
        <fullName evidence="2">Uncharacterized protein</fullName>
    </submittedName>
</protein>
<dbReference type="AlphaFoldDB" id="A0A1H5S691"/>
<sequence>MLDTAIDITLVVTLCITGFYAVIFVRDPQAAMETATHRLDLLPRVMAGRYVVVFLFTLGVSIHFLVYRDAAVAAWFYAVCAFLGLHDGWVYRRHGLPHFKHTITGLLALGALCITVLALATSGDAV</sequence>
<reference evidence="2 3" key="1">
    <citation type="submission" date="2016-10" db="EMBL/GenBank/DDBJ databases">
        <authorList>
            <person name="de Groot N.N."/>
        </authorList>
    </citation>
    <scope>NUCLEOTIDE SEQUENCE [LARGE SCALE GENOMIC DNA]</scope>
    <source>
        <strain evidence="2 3">DSM 23413</strain>
    </source>
</reference>
<dbReference type="OrthoDB" id="7868624at2"/>
<keyword evidence="3" id="KW-1185">Reference proteome</keyword>
<feature type="transmembrane region" description="Helical" evidence="1">
    <location>
        <begin position="46"/>
        <end position="66"/>
    </location>
</feature>
<keyword evidence="1" id="KW-0812">Transmembrane</keyword>
<dbReference type="RefSeq" id="WP_104006354.1">
    <property type="nucleotide sequence ID" value="NZ_FNVD01000001.1"/>
</dbReference>
<accession>A0A1H5S691</accession>
<feature type="transmembrane region" description="Helical" evidence="1">
    <location>
        <begin position="72"/>
        <end position="91"/>
    </location>
</feature>
<organism evidence="2 3">
    <name type="scientific">Jhaorihella thermophila</name>
    <dbReference type="NCBI Taxonomy" id="488547"/>
    <lineage>
        <taxon>Bacteria</taxon>
        <taxon>Pseudomonadati</taxon>
        <taxon>Pseudomonadota</taxon>
        <taxon>Alphaproteobacteria</taxon>
        <taxon>Rhodobacterales</taxon>
        <taxon>Paracoccaceae</taxon>
        <taxon>Jhaorihella</taxon>
    </lineage>
</organism>